<accession>A0A840VBB5</accession>
<dbReference type="NCBIfam" id="NF033545">
    <property type="entry name" value="transpos_IS630"/>
    <property type="match status" value="1"/>
</dbReference>
<reference evidence="2 3" key="1">
    <citation type="submission" date="2020-08" db="EMBL/GenBank/DDBJ databases">
        <title>Genomic Encyclopedia of Type Strains, Phase IV (KMG-IV): sequencing the most valuable type-strain genomes for metagenomic binning, comparative biology and taxonomic classification.</title>
        <authorList>
            <person name="Goeker M."/>
        </authorList>
    </citation>
    <scope>NUCLEOTIDE SEQUENCE [LARGE SCALE GENOMIC DNA]</scope>
    <source>
        <strain evidence="2 3">YC6886</strain>
    </source>
</reference>
<dbReference type="InterPro" id="IPR047655">
    <property type="entry name" value="Transpos_IS630-like"/>
</dbReference>
<dbReference type="RefSeq" id="WP_184015279.1">
    <property type="nucleotide sequence ID" value="NZ_JACHFD010000001.1"/>
</dbReference>
<dbReference type="EMBL" id="JACHFD010000001">
    <property type="protein sequence ID" value="MBB5350181.1"/>
    <property type="molecule type" value="Genomic_DNA"/>
</dbReference>
<feature type="non-terminal residue" evidence="2">
    <location>
        <position position="1"/>
    </location>
</feature>
<gene>
    <name evidence="2" type="ORF">HNR46_000402</name>
</gene>
<dbReference type="Gene3D" id="3.30.420.10">
    <property type="entry name" value="Ribonuclease H-like superfamily/Ribonuclease H"/>
    <property type="match status" value="1"/>
</dbReference>
<sequence>VGAVNPSTGELVSLIVSHCDTEVFQAFLNTMAEEVPQRRGKRVLLVLDNAGWHKTKRLRWHHIEPIYLPSYSPDFNPIERLWQHLKGHYLAGFLTKSREALREKLTESIRDLLKRPDLMRSVCRTHSP</sequence>
<proteinExistence type="predicted"/>
<organism evidence="2 3">
    <name type="scientific">Haloferula luteola</name>
    <dbReference type="NCBI Taxonomy" id="595692"/>
    <lineage>
        <taxon>Bacteria</taxon>
        <taxon>Pseudomonadati</taxon>
        <taxon>Verrucomicrobiota</taxon>
        <taxon>Verrucomicrobiia</taxon>
        <taxon>Verrucomicrobiales</taxon>
        <taxon>Verrucomicrobiaceae</taxon>
        <taxon>Haloferula</taxon>
    </lineage>
</organism>
<feature type="domain" description="Tc1-like transposase DDE" evidence="1">
    <location>
        <begin position="2"/>
        <end position="101"/>
    </location>
</feature>
<dbReference type="Proteomes" id="UP000557717">
    <property type="component" value="Unassembled WGS sequence"/>
</dbReference>
<dbReference type="SUPFAM" id="SSF53098">
    <property type="entry name" value="Ribonuclease H-like"/>
    <property type="match status" value="1"/>
</dbReference>
<comment type="caution">
    <text evidence="2">The sequence shown here is derived from an EMBL/GenBank/DDBJ whole genome shotgun (WGS) entry which is preliminary data.</text>
</comment>
<dbReference type="GO" id="GO:0003676">
    <property type="term" value="F:nucleic acid binding"/>
    <property type="evidence" value="ECO:0007669"/>
    <property type="project" value="InterPro"/>
</dbReference>
<evidence type="ECO:0000259" key="1">
    <source>
        <dbReference type="Pfam" id="PF13358"/>
    </source>
</evidence>
<dbReference type="InterPro" id="IPR038717">
    <property type="entry name" value="Tc1-like_DDE_dom"/>
</dbReference>
<dbReference type="InterPro" id="IPR012337">
    <property type="entry name" value="RNaseH-like_sf"/>
</dbReference>
<dbReference type="AlphaFoldDB" id="A0A840VBB5"/>
<evidence type="ECO:0000313" key="3">
    <source>
        <dbReference type="Proteomes" id="UP000557717"/>
    </source>
</evidence>
<name>A0A840VBB5_9BACT</name>
<dbReference type="Pfam" id="PF13358">
    <property type="entry name" value="DDE_3"/>
    <property type="match status" value="1"/>
</dbReference>
<protein>
    <submittedName>
        <fullName evidence="2">Transposase</fullName>
    </submittedName>
</protein>
<evidence type="ECO:0000313" key="2">
    <source>
        <dbReference type="EMBL" id="MBB5350181.1"/>
    </source>
</evidence>
<dbReference type="InterPro" id="IPR036397">
    <property type="entry name" value="RNaseH_sf"/>
</dbReference>
<keyword evidence="3" id="KW-1185">Reference proteome</keyword>